<organism evidence="1">
    <name type="scientific">Rhizophagus irregularis (strain DAOM 181602 / DAOM 197198 / MUCL 43194)</name>
    <name type="common">Arbuscular mycorrhizal fungus</name>
    <name type="synonym">Glomus intraradices</name>
    <dbReference type="NCBI Taxonomy" id="747089"/>
    <lineage>
        <taxon>Eukaryota</taxon>
        <taxon>Fungi</taxon>
        <taxon>Fungi incertae sedis</taxon>
        <taxon>Mucoromycota</taxon>
        <taxon>Glomeromycotina</taxon>
        <taxon>Glomeromycetes</taxon>
        <taxon>Glomerales</taxon>
        <taxon>Glomeraceae</taxon>
        <taxon>Rhizophagus</taxon>
    </lineage>
</organism>
<dbReference type="AlphaFoldDB" id="U9SYL4"/>
<name>U9SYL4_RHIID</name>
<protein>
    <submittedName>
        <fullName evidence="1">Uncharacterized protein</fullName>
    </submittedName>
</protein>
<sequence length="197" mass="23041">MAIWLQRQRNQPKLLYVLSGEKKIFLSPSIFTRCLISEHKVNFGSLERPDLFQIIRSTSRKSSMLMVKMTLMIIKNKIIEMVIGDFGICENVKFTNRRIFNFNGIRSSLYGSSYQHRELDFVVNEFLPNQIGLGSVLGTKLLPDFDSARRGEDSIYYCSLFLEEVMKKKKLKRKRGNRKRGTPWRAKASIRSFFDRV</sequence>
<accession>U9SYL4</accession>
<proteinExistence type="predicted"/>
<evidence type="ECO:0000313" key="1">
    <source>
        <dbReference type="EMBL" id="ESA00207.1"/>
    </source>
</evidence>
<dbReference type="EMBL" id="KI297368">
    <property type="protein sequence ID" value="ESA00207.1"/>
    <property type="molecule type" value="Genomic_DNA"/>
</dbReference>
<gene>
    <name evidence="1" type="ORF">GLOINDRAFT_87565</name>
</gene>
<dbReference type="HOGENOM" id="CLU_1384817_0_0_1"/>
<reference evidence="1" key="1">
    <citation type="submission" date="2013-07" db="EMBL/GenBank/DDBJ databases">
        <title>The genome of an arbuscular mycorrhizal fungus provides insights into the evolution of the oldest plant symbiosis.</title>
        <authorList>
            <consortium name="DOE Joint Genome Institute"/>
            <person name="Tisserant E."/>
            <person name="Malbreil M."/>
            <person name="Kuo A."/>
            <person name="Kohler A."/>
            <person name="Symeonidi A."/>
            <person name="Balestrini R."/>
            <person name="Charron P."/>
            <person name="Duensing N."/>
            <person name="Frei-dit-Frey N."/>
            <person name="Gianinazzi-Pearson V."/>
            <person name="Gilbert B."/>
            <person name="Handa Y."/>
            <person name="Hijri M."/>
            <person name="Kaul R."/>
            <person name="Kawaguchi M."/>
            <person name="Krajinski F."/>
            <person name="Lammers P."/>
            <person name="Lapierre D."/>
            <person name="Masclaux F.G."/>
            <person name="Murat C."/>
            <person name="Morin E."/>
            <person name="Ndikumana S."/>
            <person name="Pagni M."/>
            <person name="Petitpierre D."/>
            <person name="Requena N."/>
            <person name="Rosikiewicz P."/>
            <person name="Riley R."/>
            <person name="Saito K."/>
            <person name="San Clemente H."/>
            <person name="Shapiro H."/>
            <person name="van Tuinen D."/>
            <person name="Becard G."/>
            <person name="Bonfante P."/>
            <person name="Paszkowski U."/>
            <person name="Shachar-Hill Y."/>
            <person name="Young J.P."/>
            <person name="Sanders I.R."/>
            <person name="Henrissat B."/>
            <person name="Rensing S.A."/>
            <person name="Grigoriev I.V."/>
            <person name="Corradi N."/>
            <person name="Roux C."/>
            <person name="Martin F."/>
        </authorList>
    </citation>
    <scope>NUCLEOTIDE SEQUENCE</scope>
    <source>
        <strain evidence="1">DAOM 197198</strain>
    </source>
</reference>